<dbReference type="PANTHER" id="PTHR31672">
    <property type="entry name" value="BNACNNG10540D PROTEIN"/>
    <property type="match status" value="1"/>
</dbReference>
<dbReference type="PROSITE" id="PS50181">
    <property type="entry name" value="FBOX"/>
    <property type="match status" value="1"/>
</dbReference>
<dbReference type="InterPro" id="IPR013187">
    <property type="entry name" value="F-box-assoc_dom_typ3"/>
</dbReference>
<dbReference type="InterPro" id="IPR050796">
    <property type="entry name" value="SCF_F-box_component"/>
</dbReference>
<protein>
    <submittedName>
        <fullName evidence="2">F-box domain-containing protein</fullName>
    </submittedName>
</protein>
<name>A0AAD8NDB9_9APIA</name>
<keyword evidence="3" id="KW-1185">Reference proteome</keyword>
<sequence>MSALYHNEGINDFFSNIPDEILAEILKTLPVKSLLRCLCVRKSWYFLVKSPTFINLHLNYHRKNTTTAIAHTNYLLFRSNTDLNLLCLRYDDEHCKEFLKLELPSVVGESACWQATSCGLICVSCIPGVCGSQDRIYVWNPLIQKRKTLPVLDLSPIFFGNNWTALAFGYVPWINDFQVVRIVSYGSDPSPLFLICVFSLNTNSWKTKTIREDTLVGLSIKSESVSVNGLSCWRAFNKLDTVKTETLLCFDTLNDRLRTIPLPQVGNRDSLHQFGQSVALFVHDKFNCLNMWILKQDSIDDFRWEKKASVCLREYLANAVLLGLRNNGEIILSTFFEANLVFYNPESRVVKGFRKSWKDWTMLGPHDLFYQTPSFIVNPVVGSLVLLDTD</sequence>
<dbReference type="SUPFAM" id="SSF81383">
    <property type="entry name" value="F-box domain"/>
    <property type="match status" value="1"/>
</dbReference>
<dbReference type="Proteomes" id="UP001237642">
    <property type="component" value="Unassembled WGS sequence"/>
</dbReference>
<dbReference type="PANTHER" id="PTHR31672:SF13">
    <property type="entry name" value="F-BOX PROTEIN CPR30-LIKE"/>
    <property type="match status" value="1"/>
</dbReference>
<feature type="domain" description="F-box" evidence="1">
    <location>
        <begin position="11"/>
        <end position="56"/>
    </location>
</feature>
<dbReference type="SMART" id="SM00256">
    <property type="entry name" value="FBOX"/>
    <property type="match status" value="1"/>
</dbReference>
<proteinExistence type="predicted"/>
<dbReference type="AlphaFoldDB" id="A0AAD8NDB9"/>
<dbReference type="EMBL" id="JAUIZM010000001">
    <property type="protein sequence ID" value="KAK1404116.1"/>
    <property type="molecule type" value="Genomic_DNA"/>
</dbReference>
<dbReference type="Pfam" id="PF00646">
    <property type="entry name" value="F-box"/>
    <property type="match status" value="1"/>
</dbReference>
<evidence type="ECO:0000259" key="1">
    <source>
        <dbReference type="PROSITE" id="PS50181"/>
    </source>
</evidence>
<dbReference type="Pfam" id="PF08268">
    <property type="entry name" value="FBA_3"/>
    <property type="match status" value="1"/>
</dbReference>
<dbReference type="InterPro" id="IPR036047">
    <property type="entry name" value="F-box-like_dom_sf"/>
</dbReference>
<evidence type="ECO:0000313" key="2">
    <source>
        <dbReference type="EMBL" id="KAK1404116.1"/>
    </source>
</evidence>
<dbReference type="InterPro" id="IPR001810">
    <property type="entry name" value="F-box_dom"/>
</dbReference>
<organism evidence="2 3">
    <name type="scientific">Heracleum sosnowskyi</name>
    <dbReference type="NCBI Taxonomy" id="360622"/>
    <lineage>
        <taxon>Eukaryota</taxon>
        <taxon>Viridiplantae</taxon>
        <taxon>Streptophyta</taxon>
        <taxon>Embryophyta</taxon>
        <taxon>Tracheophyta</taxon>
        <taxon>Spermatophyta</taxon>
        <taxon>Magnoliopsida</taxon>
        <taxon>eudicotyledons</taxon>
        <taxon>Gunneridae</taxon>
        <taxon>Pentapetalae</taxon>
        <taxon>asterids</taxon>
        <taxon>campanulids</taxon>
        <taxon>Apiales</taxon>
        <taxon>Apiaceae</taxon>
        <taxon>Apioideae</taxon>
        <taxon>apioid superclade</taxon>
        <taxon>Tordylieae</taxon>
        <taxon>Tordyliinae</taxon>
        <taxon>Heracleum</taxon>
    </lineage>
</organism>
<dbReference type="NCBIfam" id="TIGR01640">
    <property type="entry name" value="F_box_assoc_1"/>
    <property type="match status" value="1"/>
</dbReference>
<accession>A0AAD8NDB9</accession>
<comment type="caution">
    <text evidence="2">The sequence shown here is derived from an EMBL/GenBank/DDBJ whole genome shotgun (WGS) entry which is preliminary data.</text>
</comment>
<reference evidence="2" key="2">
    <citation type="submission" date="2023-05" db="EMBL/GenBank/DDBJ databases">
        <authorList>
            <person name="Schelkunov M.I."/>
        </authorList>
    </citation>
    <scope>NUCLEOTIDE SEQUENCE</scope>
    <source>
        <strain evidence="2">Hsosn_3</strain>
        <tissue evidence="2">Leaf</tissue>
    </source>
</reference>
<reference evidence="2" key="1">
    <citation type="submission" date="2023-02" db="EMBL/GenBank/DDBJ databases">
        <title>Genome of toxic invasive species Heracleum sosnowskyi carries increased number of genes despite the absence of recent whole-genome duplications.</title>
        <authorList>
            <person name="Schelkunov M."/>
            <person name="Shtratnikova V."/>
            <person name="Makarenko M."/>
            <person name="Klepikova A."/>
            <person name="Omelchenko D."/>
            <person name="Novikova G."/>
            <person name="Obukhova E."/>
            <person name="Bogdanov V."/>
            <person name="Penin A."/>
            <person name="Logacheva M."/>
        </authorList>
    </citation>
    <scope>NUCLEOTIDE SEQUENCE</scope>
    <source>
        <strain evidence="2">Hsosn_3</strain>
        <tissue evidence="2">Leaf</tissue>
    </source>
</reference>
<dbReference type="InterPro" id="IPR017451">
    <property type="entry name" value="F-box-assoc_interact_dom"/>
</dbReference>
<gene>
    <name evidence="2" type="ORF">POM88_003721</name>
</gene>
<dbReference type="Gene3D" id="1.20.1280.50">
    <property type="match status" value="1"/>
</dbReference>
<evidence type="ECO:0000313" key="3">
    <source>
        <dbReference type="Proteomes" id="UP001237642"/>
    </source>
</evidence>